<protein>
    <submittedName>
        <fullName evidence="1">Uncharacterized protein</fullName>
    </submittedName>
</protein>
<keyword evidence="2" id="KW-1185">Reference proteome</keyword>
<gene>
    <name evidence="1" type="ORF">H8K32_19780</name>
</gene>
<reference evidence="1" key="1">
    <citation type="submission" date="2020-08" db="EMBL/GenBank/DDBJ databases">
        <title>Novel species isolated from subtropical streams in China.</title>
        <authorList>
            <person name="Lu H."/>
        </authorList>
    </citation>
    <scope>NUCLEOTIDE SEQUENCE</scope>
    <source>
        <strain evidence="1">KACC 12607</strain>
    </source>
</reference>
<evidence type="ECO:0000313" key="2">
    <source>
        <dbReference type="Proteomes" id="UP000634011"/>
    </source>
</evidence>
<name>A0A923KRR9_9BURK</name>
<dbReference type="EMBL" id="JACOFV010000034">
    <property type="protein sequence ID" value="MBC3864341.1"/>
    <property type="molecule type" value="Genomic_DNA"/>
</dbReference>
<proteinExistence type="predicted"/>
<accession>A0A923KRR9</accession>
<dbReference type="Proteomes" id="UP000634011">
    <property type="component" value="Unassembled WGS sequence"/>
</dbReference>
<sequence length="146" mass="16034">MTGINTSFPPLSETEIELIQAYRAMEAGHHFQLLAMVKELAAQNPDKTGVAAINLKKSPSVKVEVLDDLRKFGFEIEVLQIELNVFVEAILEKTDQFNVENADNLGVINSICCFAGYASQKANEIKALQREMLAIICGTLNGGQHV</sequence>
<evidence type="ECO:0000313" key="1">
    <source>
        <dbReference type="EMBL" id="MBC3864341.1"/>
    </source>
</evidence>
<organism evidence="1 2">
    <name type="scientific">Undibacterium jejuense</name>
    <dbReference type="NCBI Taxonomy" id="1344949"/>
    <lineage>
        <taxon>Bacteria</taxon>
        <taxon>Pseudomonadati</taxon>
        <taxon>Pseudomonadota</taxon>
        <taxon>Betaproteobacteria</taxon>
        <taxon>Burkholderiales</taxon>
        <taxon>Oxalobacteraceae</taxon>
        <taxon>Undibacterium</taxon>
    </lineage>
</organism>
<comment type="caution">
    <text evidence="1">The sequence shown here is derived from an EMBL/GenBank/DDBJ whole genome shotgun (WGS) entry which is preliminary data.</text>
</comment>
<dbReference type="AlphaFoldDB" id="A0A923KRR9"/>